<accession>A0A8S5V8Y4</accession>
<proteinExistence type="predicted"/>
<name>A0A8S5V8Y4_9CAUD</name>
<sequence>MEKITVETEIWPADVKHAEEITEESLAKLGEKFMQRMWELPRGKKVCVSCMEQRETPPSGMPMVMRILLDVQEVQEVQEMNIVREAMLRMSATECMKLLYKNEPLGKRIVGAAKMIFGRW</sequence>
<dbReference type="EMBL" id="BK016224">
    <property type="protein sequence ID" value="DAG03181.1"/>
    <property type="molecule type" value="Genomic_DNA"/>
</dbReference>
<organism evidence="1">
    <name type="scientific">Caudovirales sp. ctCpR1</name>
    <dbReference type="NCBI Taxonomy" id="2825760"/>
    <lineage>
        <taxon>Viruses</taxon>
        <taxon>Duplodnaviria</taxon>
        <taxon>Heunggongvirae</taxon>
        <taxon>Uroviricota</taxon>
        <taxon>Caudoviricetes</taxon>
    </lineage>
</organism>
<reference evidence="1" key="1">
    <citation type="journal article" date="2021" name="Proc. Natl. Acad. Sci. U.S.A.">
        <title>A Catalog of Tens of Thousands of Viruses from Human Metagenomes Reveals Hidden Associations with Chronic Diseases.</title>
        <authorList>
            <person name="Tisza M.J."/>
            <person name="Buck C.B."/>
        </authorList>
    </citation>
    <scope>NUCLEOTIDE SEQUENCE</scope>
    <source>
        <strain evidence="1">CtCpR1</strain>
    </source>
</reference>
<evidence type="ECO:0000313" key="1">
    <source>
        <dbReference type="EMBL" id="DAG03181.1"/>
    </source>
</evidence>
<protein>
    <submittedName>
        <fullName evidence="1">Uncharacterized protein</fullName>
    </submittedName>
</protein>